<feature type="transmembrane region" description="Helical" evidence="14">
    <location>
        <begin position="1799"/>
        <end position="1816"/>
    </location>
</feature>
<evidence type="ECO:0000256" key="14">
    <source>
        <dbReference type="SAM" id="Phobius"/>
    </source>
</evidence>
<dbReference type="Gene3D" id="3.60.10.10">
    <property type="entry name" value="Endonuclease/exonuclease/phosphatase"/>
    <property type="match status" value="1"/>
</dbReference>
<evidence type="ECO:0000313" key="17">
    <source>
        <dbReference type="Proteomes" id="UP001274896"/>
    </source>
</evidence>
<feature type="compositionally biased region" description="Low complexity" evidence="13">
    <location>
        <begin position="2991"/>
        <end position="3001"/>
    </location>
</feature>
<feature type="transmembrane region" description="Helical" evidence="14">
    <location>
        <begin position="1911"/>
        <end position="1933"/>
    </location>
</feature>
<dbReference type="InterPro" id="IPR000477">
    <property type="entry name" value="RT_dom"/>
</dbReference>
<feature type="transmembrane region" description="Helical" evidence="14">
    <location>
        <begin position="3536"/>
        <end position="3559"/>
    </location>
</feature>
<dbReference type="SUPFAM" id="SSF56219">
    <property type="entry name" value="DNase I-like"/>
    <property type="match status" value="1"/>
</dbReference>
<dbReference type="PANTHER" id="PTHR47049">
    <property type="entry name" value="PIEZO-TYPE MECHANOSENSITIVE ION CHANNEL HOMOLOG"/>
    <property type="match status" value="1"/>
</dbReference>
<reference evidence="16" key="1">
    <citation type="submission" date="2023-06" db="EMBL/GenBank/DDBJ databases">
        <title>Male Hemibagrus guttatus genome.</title>
        <authorList>
            <person name="Bian C."/>
        </authorList>
    </citation>
    <scope>NUCLEOTIDE SEQUENCE</scope>
    <source>
        <strain evidence="16">Male_cb2023</strain>
        <tissue evidence="16">Muscle</tissue>
    </source>
</reference>
<dbReference type="GO" id="GO:0004523">
    <property type="term" value="F:RNA-DNA hybrid ribonuclease activity"/>
    <property type="evidence" value="ECO:0007669"/>
    <property type="project" value="UniProtKB-EC"/>
</dbReference>
<dbReference type="Pfam" id="PF00078">
    <property type="entry name" value="RVT_1"/>
    <property type="match status" value="1"/>
</dbReference>
<dbReference type="Pfam" id="PF15917">
    <property type="entry name" value="Piezo_TM25-28"/>
    <property type="match status" value="1"/>
</dbReference>
<dbReference type="Pfam" id="PF24874">
    <property type="entry name" value="Piezo_THU9_anchor"/>
    <property type="match status" value="1"/>
</dbReference>
<evidence type="ECO:0000256" key="10">
    <source>
        <dbReference type="ARBA" id="ARBA00023136"/>
    </source>
</evidence>
<feature type="transmembrane region" description="Helical" evidence="14">
    <location>
        <begin position="3103"/>
        <end position="3123"/>
    </location>
</feature>
<keyword evidence="17" id="KW-1185">Reference proteome</keyword>
<evidence type="ECO:0000256" key="12">
    <source>
        <dbReference type="SAM" id="Coils"/>
    </source>
</evidence>
<keyword evidence="7 14" id="KW-0812">Transmembrane</keyword>
<comment type="subcellular location">
    <subcellularLocation>
        <location evidence="1">Cell membrane</location>
        <topology evidence="1">Multi-pass membrane protein</topology>
    </subcellularLocation>
</comment>
<dbReference type="Proteomes" id="UP001274896">
    <property type="component" value="Unassembled WGS sequence"/>
</dbReference>
<feature type="transmembrane region" description="Helical" evidence="14">
    <location>
        <begin position="905"/>
        <end position="925"/>
    </location>
</feature>
<evidence type="ECO:0000256" key="3">
    <source>
        <dbReference type="ARBA" id="ARBA00010879"/>
    </source>
</evidence>
<evidence type="ECO:0000256" key="4">
    <source>
        <dbReference type="ARBA" id="ARBA00012180"/>
    </source>
</evidence>
<dbReference type="InterPro" id="IPR036691">
    <property type="entry name" value="Endo/exonu/phosph_ase_sf"/>
</dbReference>
<feature type="region of interest" description="Disordered" evidence="13">
    <location>
        <begin position="2536"/>
        <end position="2573"/>
    </location>
</feature>
<dbReference type="EC" id="3.1.26.4" evidence="4"/>
<keyword evidence="5" id="KW-0813">Transport</keyword>
<dbReference type="InterPro" id="IPR005135">
    <property type="entry name" value="Endo/exonuclease/phosphatase"/>
</dbReference>
<protein>
    <recommendedName>
        <fullName evidence="4">ribonuclease H</fullName>
        <ecNumber evidence="4">3.1.26.4</ecNumber>
    </recommendedName>
</protein>
<sequence length="3626" mass="420173">MTGKGRELADVMERRKVDILCVQETRWKGSKARSIGAGFKLFYYGVESKRNGVGVVLKEEFVRNVLEVKRVSDRVMSLKLEIEGVMLNVVSGYDPQVGCELEEKERFWSELDEVMESIPTGERVVIGADFNGHVGEGNTGDEEVMGKFGVKERNLEGQMVVDFAKRMDMGVVNTYFQKREEHRVTYKSGGRSTQVDYILCRRGNLKEISDCKVVVGESVARQHRMVVCRMTLMVCKKKRSEIEKKTKWWKLKKEECCEEFRQKLRQALGGQVVLPDDWETTAEVIRETGRKVLGVSSGRRKEDKETWWWNEEVQDSIQRKRLAKKKWDMDRTEENRQEYKELQSRVKREVSKAKQKAYDELYTRLDTREGEKDLYRLARQRDRDGKDVQQVRVIKDRDGRVLTSEESVQRRWKEYFEELMNEENEREKRVEGVNSVEQKVDKIRKDEVRKALKRMKSGKAVGPDDIPVEVWKCLGEAAVEFLASLFNRVLESERMPEEWRRSVLVPIFKNKGDVQSCSNYRGIKLMSHTMKVWERVVEARLRKVVEICEQQYGFMPRKSTTDAIFALRILMEKYRDGQKELHCVFVDLEKAYDRVPREELWYCMRKSGVAEKYVRVVQDMYERSRTVVRCAVGQTEEFNVEVGLHQGSALSPFLFAIVMDQLSEEVRQESPWTMMFADDIVICSESREQVEENLERWRFALERRGMKVSRSKTEYMCVNEREGSGTVRLQGEEVKKVQEFKYFGSTVQSNGECGKEVKKRVQAGWNGWRKVSGVLCDQKISARIKGKVYRTVVRPAMLYGLETVSLRKRQESELEVAELKMLRFSLGVTRLDRIRNEYIRGTAHVGRLGDKVREARLRWFGHVQRRETCFFRFNWLSFVYLIYLLLIPLFPDPSITTMQSHTGRLLKSLCFTSMTFLVFHIIYQITVNSLLARSNIEPGFNCSVWEKSIRQIGFESVIGADAGNGIRVFLPDIGMFMAGLGTWLLCRSLQKKRPVEEMAQYNQDFDGKELEESDEKRILDDDEGDEMLYDEDFDAEDEAEEEDDGLLEDEQEEEEEEEEEEVKESAKMKVLRIVAGVASKVKDIIGNLIATAGKVVVTILLGLTGKNGIQASNSHPALSSSFLFLSWTPWSQIDFRSFYSFALKQLFGISPIIKTNCSSTWKLIVYPGLSWHHFVNPIMLLVLYYTLATLIRLWLQDPMLTVKENEEKELSEENEPPTAEKRRQLWWTTRKKTEEKNLLSTQDAYSTSEAVLVNSNGTSFGYVPTLNAENGPVSLDLFSIPKYKVDQSNNIEEQKDGEVYEVVEMPPEEEEELKEGEETEQSAAPAGLVKVFRFIMKQSYVCALIAMMAWSITYVSWLTFVFLMWSCTLWMVRDRRKYAMLTSPFMVAYGNLVIVLQYIWSFESLSSVPGFFLKPEDHFKELCSKVLFLLSFWLLLRQTLTERQDKLKEEATLSEVSVDSEKKEVEKSEEEEGGENDLMQMVGKLVMAMLVKYWIYICGGMFFFVSFEGRIVMYKIIYMMLFLFCVALYQVHYEWWRRILKYFWMSVVVYTMLVLTLIYTCQFDNSINVWSNMTGMSVDKLRDLGLERFSVGILFTRIFIPTSFLLVCILHLHYFHERFLELTDLKAVAAKQDNAIYRLAHPDGSLADLTMMSSSPDSLVDKEKEMLVVESIAEEKKKEEEDSIHGESQHCSIATDPEIPSEESSEMKNKWHLVVDRLTVLFLKFLEYFHKLQLFIWWLLEIHVIKIVSSYIVLMSVTEPMNYTQEQRRYMNSSLLYKKPVDPANWVGLVKFKSLLPNLQNNLLMLAILAFEVTIYRHQEYFRLRNKLSPPPFRTIFHEITRQHLDNGIIRCAKYFINYFFYKFGVEVCFLLAVNVIGQRMDFYSMLHAFALAAVMYRRRRKAIAEIWPKYCCFLACMITFQYFVCIGIPPAACKDYPWRFPNSSTDSNVIKWLYLPDFHTRPDPMFLIYDFMLLLSASLQRQVFDEENKAAVRLMAGENVEICRDLDAASFSVHNPVPDFIHCRSYLDMLKVIIFSYLFWFVLTIIFITGTTRISIFCMGYLVACFYFLLFGGELLLKPIKKILHFWDFLIAYNVFVITMKNVFSILACGYINKLKVSCCWMIQLLSLACTIKQYEDLPVSSTDCELPKDEAGIIWDSICFSFLLLQRRVFMSYYFLHVVADIRAGQILASRGAELFQASIVKAVRARLEEENKSMEQLKRQMDRIKTRQEKFKKGKEKMLSLTQESTDNQTLIPPDVGEEDDDDVVRSGDYYLFETDSEEEEEEEEKKDDETHKKSAFQRAIGKFASAVVALPRSILKLPKTILQYLIRAGKFVYQAWVTDSKTALKERVKERRHFWKRYGRGRKQKKDKEEGQVAIEIGDDEQQSSEEEKKGGPDNIIKRVFNIIKFTWVLFLTTLESLTVWINGICKEYIDISTVLRIERCMLTREVKKGNVPSRESIHVYYQKQMRLNVSRESGLDRISEEDSCSQKPRRRRRGYTLESQDSVASRDSMSSAYTEATMLFSRQSTLDDLDDVAQHVPKTSERARPKLRKMYSMDMSNSSGDSGSSNISSEATQCVTLFSRQGTNDTIDEVEDEQDQLHHHKEAPEQVEEAERGPWSSIEPESEQEHGEQMELEEEKQEETEWAAEDLEEEEQDRLQDDGENPERVDVESSEPELVAAERTFGQLFTPDTDIPNTSDADVPPSYSKAVSFDRLSVDSQESDEEKQLMLMTSDSRSDLLSDDALLPSQTTELTASELLLNKMFYDEELDASERFYKSQPLGLQLCYALYNLLVAHSEMVCYLVIILNHMISASMATLVLPILIFLWAMLSVTIVIKYFFQFSFFPFNQNLEVDRKKPYHPPNIIGVEKKDGYVHYDLFQLLALFFHRSILKCHGLWDEDDPKETKKDISQHCDESEDEDKMAVVVPAETKKKSSPPRSMKFNLGSSTDFESVQHVQMRQPEQRTYQRRKSSSGGSYISRHSSQRSKRGSTSTRNSSRRGSSEVGVEPKSRKELIMEKVREQLIKAKVFLLKKGREIYLPIRQFFYNLIHPEYSAVTDVYVLMFLADTVDFIIIVFGFWAFGKHQGGADITSSLSEDQVPGPFLVMVLIQFGTMVVDRALYLRKTVMGKVIFQVILVFGIHFWMFFILPGITERRFSQNTVAQLWYFVKCIYFGLSAYQIRCGYPTRVLGNFLTKSYNYVNLFLFQGFRLIPFLTELRAVMDWVWTDTTLSLSSWICVEDIYAHIFVLKCWRESEKRYPQPRGQKKKKVVKYGMGGMIVMLLICIVWFPLLFMSLVKSVAGVVNTPLDVSVSLTIGGFQPIFTMSAQQKNLISITQKDYEAFTKACAQNSTALQFLEAYVYQDVTIAHLEGSSNSLWTISPPSRENLIKMLDQEIDLHLTIAWSVQRNLSLGAKAEMATGKHTINLDRDTKDNLEKLLNNRTSSVLIQNIFPRYLKAPSDSNAKHINQLSSGFENITLTVGRKGSLAGNVQEWWIVNQTKPGKIKANTNISKMGKVIAGLDLYIFSDQVSPPSLGFLAGYGIMGLYMSVVLVIGKFVREFFSGISHNIMFEELPNVDRILKLCTDIFLVRETGELDLEEDLYSKLIFLYRSPETMIKWTREKNK</sequence>
<dbReference type="InterPro" id="IPR056769">
    <property type="entry name" value="Piezo_TM1-24"/>
</dbReference>
<feature type="region of interest" description="Disordered" evidence="13">
    <location>
        <begin position="2596"/>
        <end position="2677"/>
    </location>
</feature>
<dbReference type="InterPro" id="IPR031805">
    <property type="entry name" value="Piezo_TM25-28"/>
</dbReference>
<comment type="similarity">
    <text evidence="2">Belongs to the PIEZO (TC 1.A.75) family.</text>
</comment>
<feature type="compositionally biased region" description="Basic and acidic residues" evidence="13">
    <location>
        <begin position="2658"/>
        <end position="2672"/>
    </location>
</feature>
<feature type="transmembrane region" description="Helical" evidence="14">
    <location>
        <begin position="1542"/>
        <end position="1560"/>
    </location>
</feature>
<feature type="compositionally biased region" description="Low complexity" evidence="13">
    <location>
        <begin position="2974"/>
        <end position="2983"/>
    </location>
</feature>
<dbReference type="InterPro" id="IPR043502">
    <property type="entry name" value="DNA/RNA_pol_sf"/>
</dbReference>
<accession>A0AAE0Q3S9</accession>
<dbReference type="PROSITE" id="PS50878">
    <property type="entry name" value="RT_POL"/>
    <property type="match status" value="1"/>
</dbReference>
<feature type="compositionally biased region" description="Polar residues" evidence="13">
    <location>
        <begin position="2502"/>
        <end position="2513"/>
    </location>
</feature>
<feature type="region of interest" description="Disordered" evidence="13">
    <location>
        <begin position="2278"/>
        <end position="2297"/>
    </location>
</feature>
<evidence type="ECO:0000256" key="2">
    <source>
        <dbReference type="ARBA" id="ARBA00007821"/>
    </source>
</evidence>
<dbReference type="CDD" id="cd09076">
    <property type="entry name" value="L1-EN"/>
    <property type="match status" value="1"/>
</dbReference>
<dbReference type="GO" id="GO:0008381">
    <property type="term" value="F:mechanosensitive monoatomic ion channel activity"/>
    <property type="evidence" value="ECO:0007669"/>
    <property type="project" value="InterPro"/>
</dbReference>
<feature type="region of interest" description="Disordered" evidence="13">
    <location>
        <begin position="2953"/>
        <end position="3011"/>
    </location>
</feature>
<dbReference type="InterPro" id="IPR043128">
    <property type="entry name" value="Rev_trsase/Diguanyl_cyclase"/>
</dbReference>
<keyword evidence="12" id="KW-0175">Coiled coil</keyword>
<feature type="transmembrane region" description="Helical" evidence="14">
    <location>
        <begin position="2030"/>
        <end position="2049"/>
    </location>
</feature>
<feature type="transmembrane region" description="Helical" evidence="14">
    <location>
        <begin position="1859"/>
        <end position="1877"/>
    </location>
</feature>
<feature type="transmembrane region" description="Helical" evidence="14">
    <location>
        <begin position="3198"/>
        <end position="3214"/>
    </location>
</feature>
<feature type="transmembrane region" description="Helical" evidence="14">
    <location>
        <begin position="1174"/>
        <end position="1195"/>
    </location>
</feature>
<feature type="region of interest" description="Disordered" evidence="13">
    <location>
        <begin position="2236"/>
        <end position="2266"/>
    </location>
</feature>
<feature type="transmembrane region" description="Helical" evidence="14">
    <location>
        <begin position="3132"/>
        <end position="3154"/>
    </location>
</feature>
<comment type="caution">
    <text evidence="16">The sequence shown here is derived from an EMBL/GenBank/DDBJ whole genome shotgun (WGS) entry which is preliminary data.</text>
</comment>
<feature type="compositionally biased region" description="Basic and acidic residues" evidence="13">
    <location>
        <begin position="1675"/>
        <end position="1688"/>
    </location>
</feature>
<evidence type="ECO:0000256" key="9">
    <source>
        <dbReference type="ARBA" id="ARBA00023065"/>
    </source>
</evidence>
<keyword evidence="6" id="KW-1003">Cell membrane</keyword>
<feature type="transmembrane region" description="Helical" evidence="14">
    <location>
        <begin position="2090"/>
        <end position="2114"/>
    </location>
</feature>
<feature type="transmembrane region" description="Helical" evidence="14">
    <location>
        <begin position="968"/>
        <end position="986"/>
    </location>
</feature>
<feature type="transmembrane region" description="Helical" evidence="14">
    <location>
        <begin position="1734"/>
        <end position="1754"/>
    </location>
</feature>
<evidence type="ECO:0000256" key="11">
    <source>
        <dbReference type="ARBA" id="ARBA00023303"/>
    </source>
</evidence>
<feature type="transmembrane region" description="Helical" evidence="14">
    <location>
        <begin position="1485"/>
        <end position="1505"/>
    </location>
</feature>
<dbReference type="EMBL" id="JAUCMX010000022">
    <property type="protein sequence ID" value="KAK3513221.1"/>
    <property type="molecule type" value="Genomic_DNA"/>
</dbReference>
<feature type="coiled-coil region" evidence="12">
    <location>
        <begin position="322"/>
        <end position="356"/>
    </location>
</feature>
<evidence type="ECO:0000256" key="5">
    <source>
        <dbReference type="ARBA" id="ARBA00022448"/>
    </source>
</evidence>
<evidence type="ECO:0000256" key="8">
    <source>
        <dbReference type="ARBA" id="ARBA00022989"/>
    </source>
</evidence>
<dbReference type="Pfam" id="PF12166">
    <property type="entry name" value="Piezo_cap"/>
    <property type="match status" value="1"/>
</dbReference>
<keyword evidence="10 14" id="KW-0472">Membrane</keyword>
<proteinExistence type="inferred from homology"/>
<dbReference type="Pfam" id="PF23188">
    <property type="entry name" value="THU_Piezo1"/>
    <property type="match status" value="1"/>
</dbReference>
<dbReference type="PANTHER" id="PTHR47049:SF6">
    <property type="entry name" value="PIEZO-TYPE MECHANOSENSITIVE ION CHANNEL COMPONENT"/>
    <property type="match status" value="1"/>
</dbReference>
<dbReference type="GO" id="GO:0005886">
    <property type="term" value="C:plasma membrane"/>
    <property type="evidence" value="ECO:0007669"/>
    <property type="project" value="UniProtKB-SubCell"/>
</dbReference>
<feature type="transmembrane region" description="Helical" evidence="14">
    <location>
        <begin position="3234"/>
        <end position="3253"/>
    </location>
</feature>
<dbReference type="InterPro" id="IPR027272">
    <property type="entry name" value="Piezo"/>
</dbReference>
<feature type="region of interest" description="Disordered" evidence="13">
    <location>
        <begin position="2369"/>
        <end position="2395"/>
    </location>
</feature>
<organism evidence="16 17">
    <name type="scientific">Hemibagrus guttatus</name>
    <dbReference type="NCBI Taxonomy" id="175788"/>
    <lineage>
        <taxon>Eukaryota</taxon>
        <taxon>Metazoa</taxon>
        <taxon>Chordata</taxon>
        <taxon>Craniata</taxon>
        <taxon>Vertebrata</taxon>
        <taxon>Euteleostomi</taxon>
        <taxon>Actinopterygii</taxon>
        <taxon>Neopterygii</taxon>
        <taxon>Teleostei</taxon>
        <taxon>Ostariophysi</taxon>
        <taxon>Siluriformes</taxon>
        <taxon>Bagridae</taxon>
        <taxon>Hemibagrus</taxon>
    </lineage>
</organism>
<comment type="similarity">
    <text evidence="3">Belongs to the beta type-B retroviral polymerase family. HERV class-II K(HML-2) pol subfamily.</text>
</comment>
<evidence type="ECO:0000259" key="15">
    <source>
        <dbReference type="PROSITE" id="PS50878"/>
    </source>
</evidence>
<evidence type="ECO:0000256" key="6">
    <source>
        <dbReference type="ARBA" id="ARBA00022475"/>
    </source>
</evidence>
<feature type="compositionally biased region" description="Low complexity" evidence="13">
    <location>
        <begin position="2557"/>
        <end position="2573"/>
    </location>
</feature>
<feature type="transmembrane region" description="Helical" evidence="14">
    <location>
        <begin position="2820"/>
        <end position="2842"/>
    </location>
</feature>
<dbReference type="InterPro" id="IPR056768">
    <property type="entry name" value="THU_Piezo"/>
</dbReference>
<feature type="region of interest" description="Disordered" evidence="13">
    <location>
        <begin position="1675"/>
        <end position="1699"/>
    </location>
</feature>
<feature type="transmembrane region" description="Helical" evidence="14">
    <location>
        <begin position="873"/>
        <end position="893"/>
    </location>
</feature>
<gene>
    <name evidence="16" type="ORF">QTP70_009729</name>
</gene>
<feature type="transmembrane region" description="Helical" evidence="14">
    <location>
        <begin position="3061"/>
        <end position="3083"/>
    </location>
</feature>
<feature type="domain" description="Reverse transcriptase" evidence="15">
    <location>
        <begin position="488"/>
        <end position="747"/>
    </location>
</feature>
<feature type="transmembrane region" description="Helical" evidence="14">
    <location>
        <begin position="1343"/>
        <end position="1366"/>
    </location>
</feature>
<dbReference type="Pfam" id="PF24871">
    <property type="entry name" value="Piezo_TM1-24"/>
    <property type="match status" value="2"/>
</dbReference>
<feature type="transmembrane region" description="Helical" evidence="14">
    <location>
        <begin position="1378"/>
        <end position="1399"/>
    </location>
</feature>
<dbReference type="Pfam" id="PF03372">
    <property type="entry name" value="Exo_endo_phos"/>
    <property type="match status" value="1"/>
</dbReference>
<keyword evidence="9" id="KW-0406">Ion transport</keyword>
<feature type="compositionally biased region" description="Basic and acidic residues" evidence="13">
    <location>
        <begin position="1005"/>
        <end position="1019"/>
    </location>
</feature>
<feature type="compositionally biased region" description="Acidic residues" evidence="13">
    <location>
        <begin position="2635"/>
        <end position="2657"/>
    </location>
</feature>
<feature type="region of interest" description="Disordered" evidence="13">
    <location>
        <begin position="2904"/>
        <end position="2925"/>
    </location>
</feature>
<feature type="compositionally biased region" description="Acidic residues" evidence="13">
    <location>
        <begin position="1020"/>
        <end position="1062"/>
    </location>
</feature>
<feature type="region of interest" description="Disordered" evidence="13">
    <location>
        <begin position="1003"/>
        <end position="1064"/>
    </location>
</feature>
<feature type="region of interest" description="Disordered" evidence="13">
    <location>
        <begin position="2477"/>
        <end position="2513"/>
    </location>
</feature>
<feature type="compositionally biased region" description="Basic and acidic residues" evidence="13">
    <location>
        <begin position="2905"/>
        <end position="2916"/>
    </location>
</feature>
<evidence type="ECO:0000256" key="1">
    <source>
        <dbReference type="ARBA" id="ARBA00004651"/>
    </source>
</evidence>
<dbReference type="InterPro" id="IPR056770">
    <property type="entry name" value="Piezo_THU9_anchor"/>
</dbReference>
<feature type="transmembrane region" description="Helical" evidence="14">
    <location>
        <begin position="1883"/>
        <end position="1899"/>
    </location>
</feature>
<evidence type="ECO:0000256" key="13">
    <source>
        <dbReference type="SAM" id="MobiDB-lite"/>
    </source>
</evidence>
<dbReference type="SUPFAM" id="SSF56672">
    <property type="entry name" value="DNA/RNA polymerases"/>
    <property type="match status" value="1"/>
</dbReference>
<feature type="compositionally biased region" description="Polar residues" evidence="13">
    <location>
        <begin position="2243"/>
        <end position="2254"/>
    </location>
</feature>
<feature type="transmembrane region" description="Helical" evidence="14">
    <location>
        <begin position="2055"/>
        <end position="2078"/>
    </location>
</feature>
<feature type="transmembrane region" description="Helical" evidence="14">
    <location>
        <begin position="1589"/>
        <end position="1612"/>
    </location>
</feature>
<name>A0AAE0Q3S9_9TELE</name>
<dbReference type="InterPro" id="IPR031334">
    <property type="entry name" value="Piezo_cap_dom"/>
</dbReference>
<dbReference type="CDD" id="cd01650">
    <property type="entry name" value="RT_nLTR_like"/>
    <property type="match status" value="1"/>
</dbReference>
<keyword evidence="11" id="KW-0407">Ion channel</keyword>
<feature type="transmembrane region" description="Helical" evidence="14">
    <location>
        <begin position="2789"/>
        <end position="2808"/>
    </location>
</feature>
<keyword evidence="8 14" id="KW-1133">Transmembrane helix</keyword>
<feature type="transmembrane region" description="Helical" evidence="14">
    <location>
        <begin position="3166"/>
        <end position="3186"/>
    </location>
</feature>
<dbReference type="Gene3D" id="3.30.70.270">
    <property type="match status" value="1"/>
</dbReference>
<evidence type="ECO:0000313" key="16">
    <source>
        <dbReference type="EMBL" id="KAK3513221.1"/>
    </source>
</evidence>
<feature type="transmembrane region" description="Helical" evidence="14">
    <location>
        <begin position="1511"/>
        <end position="1530"/>
    </location>
</feature>
<feature type="transmembrane region" description="Helical" evidence="14">
    <location>
        <begin position="3274"/>
        <end position="3298"/>
    </location>
</feature>
<evidence type="ECO:0000256" key="7">
    <source>
        <dbReference type="ARBA" id="ARBA00022692"/>
    </source>
</evidence>
<feature type="compositionally biased region" description="Acidic residues" evidence="13">
    <location>
        <begin position="2278"/>
        <end position="2290"/>
    </location>
</feature>